<sequence>MAGWTYLALLILPALVGAGCVLLLGAKHACRLPTLYHFAYLAGGTARVAETVVAAMIEREQLRVSDTGRLFRTPVAAVHPLEHEVAAATLAPEGVTAAGIRVLLADSAAMRAISAELEARGLVTPERLRRRVWWAVCAVYTLVLTLGVISWKWPLLLPLVVAAMAGAAFLAKERKQPRPTLAGLKSYEMARGDRSAVDGAAGLVAVGGLRRYPDARLAKALQASST</sequence>
<feature type="transmembrane region" description="Helical" evidence="1">
    <location>
        <begin position="155"/>
        <end position="171"/>
    </location>
</feature>
<accession>A0A1H3J1P3</accession>
<evidence type="ECO:0000313" key="3">
    <source>
        <dbReference type="Proteomes" id="UP000199515"/>
    </source>
</evidence>
<feature type="transmembrane region" description="Helical" evidence="1">
    <location>
        <begin position="132"/>
        <end position="149"/>
    </location>
</feature>
<dbReference type="OrthoDB" id="3638086at2"/>
<dbReference type="STRING" id="589385.SAMN05421504_105196"/>
<gene>
    <name evidence="2" type="ORF">SAMN05421504_105196</name>
</gene>
<feature type="transmembrane region" description="Helical" evidence="1">
    <location>
        <begin position="6"/>
        <end position="26"/>
    </location>
</feature>
<dbReference type="AlphaFoldDB" id="A0A1H3J1P3"/>
<keyword evidence="1" id="KW-1133">Transmembrane helix</keyword>
<dbReference type="InterPro" id="IPR026467">
    <property type="entry name" value="Ser/Gly_Cys_C_dom"/>
</dbReference>
<dbReference type="NCBIfam" id="TIGR04222">
    <property type="entry name" value="near_uncomplex"/>
    <property type="match status" value="1"/>
</dbReference>
<keyword evidence="3" id="KW-1185">Reference proteome</keyword>
<proteinExistence type="predicted"/>
<protein>
    <submittedName>
        <fullName evidence="2">TIGR04222 domain-containing protein</fullName>
    </submittedName>
</protein>
<evidence type="ECO:0000313" key="2">
    <source>
        <dbReference type="EMBL" id="SDY33459.1"/>
    </source>
</evidence>
<keyword evidence="1" id="KW-0472">Membrane</keyword>
<dbReference type="RefSeq" id="WP_091292321.1">
    <property type="nucleotide sequence ID" value="NZ_FNON01000005.1"/>
</dbReference>
<organism evidence="2 3">
    <name type="scientific">Amycolatopsis xylanica</name>
    <dbReference type="NCBI Taxonomy" id="589385"/>
    <lineage>
        <taxon>Bacteria</taxon>
        <taxon>Bacillati</taxon>
        <taxon>Actinomycetota</taxon>
        <taxon>Actinomycetes</taxon>
        <taxon>Pseudonocardiales</taxon>
        <taxon>Pseudonocardiaceae</taxon>
        <taxon>Amycolatopsis</taxon>
    </lineage>
</organism>
<keyword evidence="1" id="KW-0812">Transmembrane</keyword>
<dbReference type="EMBL" id="FNON01000005">
    <property type="protein sequence ID" value="SDY33459.1"/>
    <property type="molecule type" value="Genomic_DNA"/>
</dbReference>
<name>A0A1H3J1P3_9PSEU</name>
<dbReference type="Proteomes" id="UP000199515">
    <property type="component" value="Unassembled WGS sequence"/>
</dbReference>
<reference evidence="2 3" key="1">
    <citation type="submission" date="2016-10" db="EMBL/GenBank/DDBJ databases">
        <authorList>
            <person name="de Groot N.N."/>
        </authorList>
    </citation>
    <scope>NUCLEOTIDE SEQUENCE [LARGE SCALE GENOMIC DNA]</scope>
    <source>
        <strain evidence="2 3">CPCC 202699</strain>
    </source>
</reference>
<evidence type="ECO:0000256" key="1">
    <source>
        <dbReference type="SAM" id="Phobius"/>
    </source>
</evidence>